<evidence type="ECO:0000256" key="1">
    <source>
        <dbReference type="ARBA" id="ARBA00004651"/>
    </source>
</evidence>
<sequence length="174" mass="19259">MIRFLSSFVQSRWYWSAVIIVGLGMEAVALFYQYVLGEPPCGLCIQSRAWTLLGVLIALVGLIGNRLLAVRYVAHSALIVTLGFLWKVSREAVLVERGIMESSCGMDAGFPSWMPLHEWLPQVFEVMTFCGFTPDFVFGLTMGEGLLYGVIVLFFIAVAALAVQLLKSFGVIRV</sequence>
<keyword evidence="5 8" id="KW-1133">Transmembrane helix</keyword>
<feature type="transmembrane region" description="Helical" evidence="8">
    <location>
        <begin position="146"/>
        <end position="166"/>
    </location>
</feature>
<keyword evidence="10" id="KW-1185">Reference proteome</keyword>
<evidence type="ECO:0000256" key="3">
    <source>
        <dbReference type="ARBA" id="ARBA00022692"/>
    </source>
</evidence>
<dbReference type="InterPro" id="IPR023380">
    <property type="entry name" value="DsbB-like_sf"/>
</dbReference>
<keyword evidence="7" id="KW-0676">Redox-active center</keyword>
<dbReference type="PANTHER" id="PTHR36570">
    <property type="entry name" value="DISULFIDE BOND FORMATION PROTEIN B"/>
    <property type="match status" value="1"/>
</dbReference>
<keyword evidence="6 8" id="KW-0472">Membrane</keyword>
<keyword evidence="4" id="KW-0813">Transport</keyword>
<dbReference type="EMBL" id="SLZR01000001">
    <property type="protein sequence ID" value="TCS43954.1"/>
    <property type="molecule type" value="Genomic_DNA"/>
</dbReference>
<comment type="subcellular location">
    <subcellularLocation>
        <location evidence="1">Cell membrane</location>
        <topology evidence="1">Multi-pass membrane protein</topology>
    </subcellularLocation>
</comment>
<evidence type="ECO:0000313" key="9">
    <source>
        <dbReference type="EMBL" id="TCS43954.1"/>
    </source>
</evidence>
<keyword evidence="2" id="KW-1003">Cell membrane</keyword>
<dbReference type="OrthoDB" id="3711263at2"/>
<comment type="caution">
    <text evidence="9">The sequence shown here is derived from an EMBL/GenBank/DDBJ whole genome shotgun (WGS) entry which is preliminary data.</text>
</comment>
<dbReference type="SUPFAM" id="SSF158442">
    <property type="entry name" value="DsbB-like"/>
    <property type="match status" value="1"/>
</dbReference>
<protein>
    <submittedName>
        <fullName evidence="9">Disulfide bond formation protein DsbB</fullName>
    </submittedName>
</protein>
<dbReference type="GO" id="GO:0005886">
    <property type="term" value="C:plasma membrane"/>
    <property type="evidence" value="ECO:0007669"/>
    <property type="project" value="UniProtKB-SubCell"/>
</dbReference>
<gene>
    <name evidence="9" type="ORF">BCF53_101297</name>
</gene>
<feature type="transmembrane region" description="Helical" evidence="8">
    <location>
        <begin position="12"/>
        <end position="35"/>
    </location>
</feature>
<evidence type="ECO:0000256" key="7">
    <source>
        <dbReference type="ARBA" id="ARBA00023284"/>
    </source>
</evidence>
<feature type="transmembrane region" description="Helical" evidence="8">
    <location>
        <begin position="47"/>
        <end position="65"/>
    </location>
</feature>
<dbReference type="Gene3D" id="1.20.1550.10">
    <property type="entry name" value="DsbB-like"/>
    <property type="match status" value="1"/>
</dbReference>
<dbReference type="InterPro" id="IPR003752">
    <property type="entry name" value="DiS_bond_form_DsbB/BdbC"/>
</dbReference>
<proteinExistence type="predicted"/>
<evidence type="ECO:0000313" key="10">
    <source>
        <dbReference type="Proteomes" id="UP000295793"/>
    </source>
</evidence>
<evidence type="ECO:0000256" key="5">
    <source>
        <dbReference type="ARBA" id="ARBA00022989"/>
    </source>
</evidence>
<keyword evidence="4" id="KW-0249">Electron transport</keyword>
<reference evidence="9 10" key="1">
    <citation type="submission" date="2019-03" db="EMBL/GenBank/DDBJ databases">
        <title>Genomic Encyclopedia of Archaeal and Bacterial Type Strains, Phase II (KMG-II): from individual species to whole genera.</title>
        <authorList>
            <person name="Goeker M."/>
        </authorList>
    </citation>
    <scope>NUCLEOTIDE SEQUENCE [LARGE SCALE GENOMIC DNA]</scope>
    <source>
        <strain evidence="9 10">DSM 15388</strain>
    </source>
</reference>
<dbReference type="Proteomes" id="UP000295793">
    <property type="component" value="Unassembled WGS sequence"/>
</dbReference>
<organism evidence="9 10">
    <name type="scientific">Reinekea marinisedimentorum</name>
    <dbReference type="NCBI Taxonomy" id="230495"/>
    <lineage>
        <taxon>Bacteria</taxon>
        <taxon>Pseudomonadati</taxon>
        <taxon>Pseudomonadota</taxon>
        <taxon>Gammaproteobacteria</taxon>
        <taxon>Oceanospirillales</taxon>
        <taxon>Saccharospirillaceae</taxon>
        <taxon>Reinekea</taxon>
    </lineage>
</organism>
<evidence type="ECO:0000256" key="8">
    <source>
        <dbReference type="SAM" id="Phobius"/>
    </source>
</evidence>
<dbReference type="InterPro" id="IPR050183">
    <property type="entry name" value="DsbB"/>
</dbReference>
<name>A0A4R3IDL9_9GAMM</name>
<evidence type="ECO:0000256" key="4">
    <source>
        <dbReference type="ARBA" id="ARBA00022982"/>
    </source>
</evidence>
<dbReference type="RefSeq" id="WP_132699150.1">
    <property type="nucleotide sequence ID" value="NZ_SLZR01000001.1"/>
</dbReference>
<evidence type="ECO:0000256" key="2">
    <source>
        <dbReference type="ARBA" id="ARBA00022475"/>
    </source>
</evidence>
<keyword evidence="3 8" id="KW-0812">Transmembrane</keyword>
<dbReference type="AlphaFoldDB" id="A0A4R3IDL9"/>
<dbReference type="PANTHER" id="PTHR36570:SF2">
    <property type="entry name" value="DISULFIDE BOND FORMATION PROTEIN B"/>
    <property type="match status" value="1"/>
</dbReference>
<dbReference type="GO" id="GO:0006457">
    <property type="term" value="P:protein folding"/>
    <property type="evidence" value="ECO:0007669"/>
    <property type="project" value="InterPro"/>
</dbReference>
<dbReference type="Pfam" id="PF02600">
    <property type="entry name" value="DsbB"/>
    <property type="match status" value="1"/>
</dbReference>
<dbReference type="GO" id="GO:0015035">
    <property type="term" value="F:protein-disulfide reductase activity"/>
    <property type="evidence" value="ECO:0007669"/>
    <property type="project" value="InterPro"/>
</dbReference>
<accession>A0A4R3IDL9</accession>
<evidence type="ECO:0000256" key="6">
    <source>
        <dbReference type="ARBA" id="ARBA00023136"/>
    </source>
</evidence>